<dbReference type="HOGENOM" id="CLU_803309_0_0_7"/>
<dbReference type="STRING" id="264462.Bd0600"/>
<proteinExistence type="predicted"/>
<dbReference type="InterPro" id="IPR029058">
    <property type="entry name" value="AB_hydrolase_fold"/>
</dbReference>
<dbReference type="KEGG" id="bba:Bd0600"/>
<evidence type="ECO:0000313" key="2">
    <source>
        <dbReference type="EMBL" id="CAE78566.1"/>
    </source>
</evidence>
<dbReference type="ESTHER" id="bdeba-q6mq81">
    <property type="family name" value="AlphaBeta_hydrolase"/>
</dbReference>
<dbReference type="Gene3D" id="3.40.50.1820">
    <property type="entry name" value="alpha/beta hydrolase"/>
    <property type="match status" value="1"/>
</dbReference>
<protein>
    <recommendedName>
        <fullName evidence="1">AB hydrolase-1 domain-containing protein</fullName>
    </recommendedName>
</protein>
<dbReference type="InterPro" id="IPR000073">
    <property type="entry name" value="AB_hydrolase_1"/>
</dbReference>
<dbReference type="Proteomes" id="UP000008080">
    <property type="component" value="Chromosome"/>
</dbReference>
<dbReference type="Pfam" id="PF12697">
    <property type="entry name" value="Abhydrolase_6"/>
    <property type="match status" value="1"/>
</dbReference>
<name>Q6MQ81_BDEBA</name>
<dbReference type="EMBL" id="BX842647">
    <property type="protein sequence ID" value="CAE78566.1"/>
    <property type="molecule type" value="Genomic_DNA"/>
</dbReference>
<gene>
    <name evidence="2" type="ordered locus">Bd0600</name>
</gene>
<keyword evidence="3" id="KW-1185">Reference proteome</keyword>
<accession>Q6MQ81</accession>
<dbReference type="SUPFAM" id="SSF53474">
    <property type="entry name" value="alpha/beta-Hydrolases"/>
    <property type="match status" value="1"/>
</dbReference>
<dbReference type="AlphaFoldDB" id="Q6MQ81"/>
<evidence type="ECO:0000259" key="1">
    <source>
        <dbReference type="Pfam" id="PF12697"/>
    </source>
</evidence>
<feature type="domain" description="AB hydrolase-1" evidence="1">
    <location>
        <begin position="59"/>
        <end position="313"/>
    </location>
</feature>
<evidence type="ECO:0000313" key="3">
    <source>
        <dbReference type="Proteomes" id="UP000008080"/>
    </source>
</evidence>
<reference evidence="2 3" key="1">
    <citation type="journal article" date="2004" name="Science">
        <title>A predator unmasked: life cycle of Bdellovibrio bacteriovorus from a genomic perspective.</title>
        <authorList>
            <person name="Rendulic S."/>
            <person name="Jagtap P."/>
            <person name="Rosinus A."/>
            <person name="Eppinger M."/>
            <person name="Baar C."/>
            <person name="Lanz C."/>
            <person name="Keller H."/>
            <person name="Lambert C."/>
            <person name="Evans K.J."/>
            <person name="Goesmann A."/>
            <person name="Meyer F."/>
            <person name="Sockett R.E."/>
            <person name="Schuster S.C."/>
        </authorList>
    </citation>
    <scope>NUCLEOTIDE SEQUENCE [LARGE SCALE GENOMIC DNA]</scope>
    <source>
        <strain evidence="3">ATCC 15356 / DSM 50701 / NCIMB 9529 / HD100</strain>
    </source>
</reference>
<sequence>MPRPRAFVTSSCMKKIALFISVLLVSLTAAAKVQHLRLGTGKVIAYEHIQTNKASSTLILLPGVNRSLSADDRSVQLLAEQGWNLLLPSLPAHPLSIEGLSAGETPYFLYDSSLRAVDFASDIEKLVAALKIKQAIPVTLSYTSTVGAYLNPKLFPHVIETVPLGIPTETNPEAARNAQLWENWLRMNPVMAPFWIRQSRDQAYSKHWGAVVDANLARDPDYYGANPRIADIKSGYVTIARAAEDFDLTKVDYKANAVTRDFVLAGQENSERLKNQIVALKNYLRSGKPARVMVVANAGHVLPSESPSVYAAAIGVLAQQPVSAGVSFMVVRKAADVHKAQWQGASELEAWMDGIVK</sequence>
<organism evidence="2 3">
    <name type="scientific">Bdellovibrio bacteriovorus (strain ATCC 15356 / DSM 50701 / NCIMB 9529 / HD100)</name>
    <dbReference type="NCBI Taxonomy" id="264462"/>
    <lineage>
        <taxon>Bacteria</taxon>
        <taxon>Pseudomonadati</taxon>
        <taxon>Bdellovibrionota</taxon>
        <taxon>Bdellovibrionia</taxon>
        <taxon>Bdellovibrionales</taxon>
        <taxon>Pseudobdellovibrionaceae</taxon>
        <taxon>Bdellovibrio</taxon>
    </lineage>
</organism>